<dbReference type="AlphaFoldDB" id="A0ABD5NG72"/>
<dbReference type="Pfam" id="PF23960">
    <property type="entry name" value="DUF7289"/>
    <property type="match status" value="1"/>
</dbReference>
<comment type="caution">
    <text evidence="1">The sequence shown here is derived from an EMBL/GenBank/DDBJ whole genome shotgun (WGS) entry which is preliminary data.</text>
</comment>
<dbReference type="EMBL" id="JBHRWN010000002">
    <property type="protein sequence ID" value="MFC3478322.1"/>
    <property type="molecule type" value="Genomic_DNA"/>
</dbReference>
<reference evidence="1 2" key="1">
    <citation type="journal article" date="2019" name="Int. J. Syst. Evol. Microbiol.">
        <title>The Global Catalogue of Microorganisms (GCM) 10K type strain sequencing project: providing services to taxonomists for standard genome sequencing and annotation.</title>
        <authorList>
            <consortium name="The Broad Institute Genomics Platform"/>
            <consortium name="The Broad Institute Genome Sequencing Center for Infectious Disease"/>
            <person name="Wu L."/>
            <person name="Ma J."/>
        </authorList>
    </citation>
    <scope>NUCLEOTIDE SEQUENCE [LARGE SCALE GENOMIC DNA]</scope>
    <source>
        <strain evidence="1 2">CGMCC 1.12562</strain>
    </source>
</reference>
<dbReference type="RefSeq" id="WP_232570565.1">
    <property type="nucleotide sequence ID" value="NZ_CP089466.1"/>
</dbReference>
<protein>
    <submittedName>
        <fullName evidence="1">Archaellin/type IV pilin N-terminal domain-containing protein</fullName>
    </submittedName>
</protein>
<dbReference type="InterPro" id="IPR013373">
    <property type="entry name" value="Flagellin/pilin_N_arc"/>
</dbReference>
<evidence type="ECO:0000313" key="1">
    <source>
        <dbReference type="EMBL" id="MFC3478322.1"/>
    </source>
</evidence>
<gene>
    <name evidence="1" type="ORF">ACFOKC_11385</name>
</gene>
<name>A0ABD5NG72_9EURY</name>
<organism evidence="1 2">
    <name type="scientific">Halobacterium litoreum</name>
    <dbReference type="NCBI Taxonomy" id="2039234"/>
    <lineage>
        <taxon>Archaea</taxon>
        <taxon>Methanobacteriati</taxon>
        <taxon>Methanobacteriota</taxon>
        <taxon>Stenosarchaea group</taxon>
        <taxon>Halobacteria</taxon>
        <taxon>Halobacteriales</taxon>
        <taxon>Halobacteriaceae</taxon>
        <taxon>Halobacterium</taxon>
    </lineage>
</organism>
<proteinExistence type="predicted"/>
<dbReference type="GeneID" id="69118670"/>
<dbReference type="Proteomes" id="UP001595660">
    <property type="component" value="Unassembled WGS sequence"/>
</dbReference>
<dbReference type="InterPro" id="IPR055713">
    <property type="entry name" value="DUF7289"/>
</dbReference>
<evidence type="ECO:0000313" key="2">
    <source>
        <dbReference type="Proteomes" id="UP001595660"/>
    </source>
</evidence>
<sequence length="234" mass="24405">MSDRGQSNVVGVALLLGVTVVALAALTASVGTVVDQHAAASDSRRVAADLDSAIDAIETTGVHREDVSFTRGHLDVVPRQVRVLDSGGVVAEVDANALRFTSGDRGATYLAGSVMAHGSGWSRTRSRLPIAADPDVLVVSVPALRGDVGVSANGGATYTLRTNVTHHRRALGDAGYRVAVETEHVDALRRQFEETGATVSIRDIDGDGVPSVVAEYSGVRTAYLVVHETEVAVL</sequence>
<keyword evidence="2" id="KW-1185">Reference proteome</keyword>
<dbReference type="NCBIfam" id="TIGR02537">
    <property type="entry name" value="arch_flag_Nterm"/>
    <property type="match status" value="1"/>
</dbReference>
<accession>A0ABD5NG72</accession>